<name>A0ABU8SCV2_9SPHN</name>
<comment type="caution">
    <text evidence="3">The sequence shown here is derived from an EMBL/GenBank/DDBJ whole genome shotgun (WGS) entry which is preliminary data.</text>
</comment>
<dbReference type="EMBL" id="JBBHJY010000010">
    <property type="protein sequence ID" value="MEJ6011805.1"/>
    <property type="molecule type" value="Genomic_DNA"/>
</dbReference>
<keyword evidence="4" id="KW-1185">Reference proteome</keyword>
<evidence type="ECO:0000313" key="4">
    <source>
        <dbReference type="Proteomes" id="UP001379235"/>
    </source>
</evidence>
<dbReference type="InterPro" id="IPR055570">
    <property type="entry name" value="DUF7146"/>
</dbReference>
<dbReference type="Pfam" id="PF23639">
    <property type="entry name" value="DUF7146"/>
    <property type="match status" value="1"/>
</dbReference>
<evidence type="ECO:0000259" key="2">
    <source>
        <dbReference type="Pfam" id="PF23639"/>
    </source>
</evidence>
<evidence type="ECO:0000259" key="1">
    <source>
        <dbReference type="Pfam" id="PF13362"/>
    </source>
</evidence>
<proteinExistence type="predicted"/>
<dbReference type="RefSeq" id="WP_339969381.1">
    <property type="nucleotide sequence ID" value="NZ_JBBHJY010000010.1"/>
</dbReference>
<reference evidence="3 4" key="1">
    <citation type="submission" date="2024-03" db="EMBL/GenBank/DDBJ databases">
        <authorList>
            <person name="Jo J.-H."/>
        </authorList>
    </citation>
    <scope>NUCLEOTIDE SEQUENCE [LARGE SCALE GENOMIC DNA]</scope>
    <source>
        <strain evidence="3 4">AS3R-12</strain>
    </source>
</reference>
<feature type="domain" description="DUF7146" evidence="2">
    <location>
        <begin position="126"/>
        <end position="233"/>
    </location>
</feature>
<feature type="domain" description="Toprim" evidence="1">
    <location>
        <begin position="240"/>
        <end position="329"/>
    </location>
</feature>
<sequence>MGRLSNRAAELSQRLAQNVQAVCRHYLPSGRREGRYWLVGDVAGAPGRSLYVRLFETGRGAIGNWVDAATGEHGDLVDLIRLNQRHVRLTETINEAERFLSLPPSASDDTSTYATFAKPARAGSTTTAARRLFSASKPLTGSLAASYLRLRGITRIADMPTLRFHPRCYYRSNEDDSPGTPGSFPALIAAVTDNEGVQTGTHRTWLDASGGMKAKVASPRRAMGNILGNAIRFGLADDVLIAGEGIETMLSLREVLPAMAMAAATSSAHLAAFLFPPTLQRLYVARDRDAAGDAAFGILTDRTQAAGIELISLMPDLADFNDDLRQHGALALSQRVRHQLHEHDLTRFSTDCG</sequence>
<dbReference type="Proteomes" id="UP001379235">
    <property type="component" value="Unassembled WGS sequence"/>
</dbReference>
<protein>
    <submittedName>
        <fullName evidence="3">Toprim domain-containing protein</fullName>
    </submittedName>
</protein>
<evidence type="ECO:0000313" key="3">
    <source>
        <dbReference type="EMBL" id="MEJ6011805.1"/>
    </source>
</evidence>
<gene>
    <name evidence="3" type="ORF">WG900_18020</name>
</gene>
<accession>A0ABU8SCV2</accession>
<dbReference type="Pfam" id="PF13362">
    <property type="entry name" value="Toprim_3"/>
    <property type="match status" value="1"/>
</dbReference>
<dbReference type="InterPro" id="IPR006171">
    <property type="entry name" value="TOPRIM_dom"/>
</dbReference>
<organism evidence="3 4">
    <name type="scientific">Novosphingobium aquae</name>
    <dbReference type="NCBI Taxonomy" id="3133435"/>
    <lineage>
        <taxon>Bacteria</taxon>
        <taxon>Pseudomonadati</taxon>
        <taxon>Pseudomonadota</taxon>
        <taxon>Alphaproteobacteria</taxon>
        <taxon>Sphingomonadales</taxon>
        <taxon>Sphingomonadaceae</taxon>
        <taxon>Novosphingobium</taxon>
    </lineage>
</organism>